<feature type="domain" description="Manganese/iron superoxide dismutase C-terminal" evidence="2">
    <location>
        <begin position="252"/>
        <end position="310"/>
    </location>
</feature>
<evidence type="ECO:0000313" key="4">
    <source>
        <dbReference type="Proteomes" id="UP000094112"/>
    </source>
</evidence>
<keyword evidence="4" id="KW-1185">Reference proteome</keyword>
<dbReference type="InterPro" id="IPR019832">
    <property type="entry name" value="Mn/Fe_SOD_C"/>
</dbReference>
<dbReference type="SUPFAM" id="SSF54719">
    <property type="entry name" value="Fe,Mn superoxide dismutase (SOD), C-terminal domain"/>
    <property type="match status" value="1"/>
</dbReference>
<dbReference type="GO" id="GO:0005763">
    <property type="term" value="C:mitochondrial small ribosomal subunit"/>
    <property type="evidence" value="ECO:0007669"/>
    <property type="project" value="EnsemblFungi"/>
</dbReference>
<evidence type="ECO:0000313" key="3">
    <source>
        <dbReference type="EMBL" id="ODQ58144.1"/>
    </source>
</evidence>
<dbReference type="RefSeq" id="XP_019037351.1">
    <property type="nucleotide sequence ID" value="XM_019182085.1"/>
</dbReference>
<dbReference type="GO" id="GO:0046872">
    <property type="term" value="F:metal ion binding"/>
    <property type="evidence" value="ECO:0007669"/>
    <property type="project" value="InterPro"/>
</dbReference>
<comment type="function">
    <text evidence="1">Component of the mitochondrial ribosome (mitoribosome), a dedicated translation machinery responsible for the synthesis of mitochondrial genome-encoded proteins, including at least some of the essential transmembrane subunits of the mitochondrial respiratory chain. The mitoribosomes are attached to the mitochondrial inner membrane and translation products are cotranslationally integrated into the membrane.</text>
</comment>
<evidence type="ECO:0000259" key="2">
    <source>
        <dbReference type="Pfam" id="PF02777"/>
    </source>
</evidence>
<dbReference type="InterPro" id="IPR036314">
    <property type="entry name" value="SOD_C_sf"/>
</dbReference>
<dbReference type="Pfam" id="PF02777">
    <property type="entry name" value="Sod_Fe_C"/>
    <property type="match status" value="2"/>
</dbReference>
<gene>
    <name evidence="3" type="ORF">WICANDRAFT_33543</name>
</gene>
<feature type="domain" description="Manganese/iron superoxide dismutase C-terminal" evidence="2">
    <location>
        <begin position="148"/>
        <end position="199"/>
    </location>
</feature>
<dbReference type="STRING" id="683960.A0A1E3NYJ9"/>
<dbReference type="PANTHER" id="PTHR43595:SF1">
    <property type="entry name" value="SMALL RIBOSOMAL SUBUNIT PROTEIN MS43"/>
    <property type="match status" value="1"/>
</dbReference>
<reference evidence="3 4" key="1">
    <citation type="journal article" date="2016" name="Proc. Natl. Acad. Sci. U.S.A.">
        <title>Comparative genomics of biotechnologically important yeasts.</title>
        <authorList>
            <person name="Riley R."/>
            <person name="Haridas S."/>
            <person name="Wolfe K.H."/>
            <person name="Lopes M.R."/>
            <person name="Hittinger C.T."/>
            <person name="Goeker M."/>
            <person name="Salamov A.A."/>
            <person name="Wisecaver J.H."/>
            <person name="Long T.M."/>
            <person name="Calvey C.H."/>
            <person name="Aerts A.L."/>
            <person name="Barry K.W."/>
            <person name="Choi C."/>
            <person name="Clum A."/>
            <person name="Coughlan A.Y."/>
            <person name="Deshpande S."/>
            <person name="Douglass A.P."/>
            <person name="Hanson S.J."/>
            <person name="Klenk H.-P."/>
            <person name="LaButti K.M."/>
            <person name="Lapidus A."/>
            <person name="Lindquist E.A."/>
            <person name="Lipzen A.M."/>
            <person name="Meier-Kolthoff J.P."/>
            <person name="Ohm R.A."/>
            <person name="Otillar R.P."/>
            <person name="Pangilinan J.L."/>
            <person name="Peng Y."/>
            <person name="Rokas A."/>
            <person name="Rosa C.A."/>
            <person name="Scheuner C."/>
            <person name="Sibirny A.A."/>
            <person name="Slot J.C."/>
            <person name="Stielow J.B."/>
            <person name="Sun H."/>
            <person name="Kurtzman C.P."/>
            <person name="Blackwell M."/>
            <person name="Grigoriev I.V."/>
            <person name="Jeffries T.W."/>
        </authorList>
    </citation>
    <scope>NUCLEOTIDE SEQUENCE [LARGE SCALE GENOMIC DNA]</scope>
    <source>
        <strain evidence="4">ATCC 58044 / CBS 1984 / NCYC 433 / NRRL Y-366-8</strain>
    </source>
</reference>
<dbReference type="GO" id="GO:0004784">
    <property type="term" value="F:superoxide dismutase activity"/>
    <property type="evidence" value="ECO:0007669"/>
    <property type="project" value="InterPro"/>
</dbReference>
<organism evidence="3 4">
    <name type="scientific">Wickerhamomyces anomalus (strain ATCC 58044 / CBS 1984 / NCYC 433 / NRRL Y-366-8)</name>
    <name type="common">Yeast</name>
    <name type="synonym">Hansenula anomala</name>
    <dbReference type="NCBI Taxonomy" id="683960"/>
    <lineage>
        <taxon>Eukaryota</taxon>
        <taxon>Fungi</taxon>
        <taxon>Dikarya</taxon>
        <taxon>Ascomycota</taxon>
        <taxon>Saccharomycotina</taxon>
        <taxon>Saccharomycetes</taxon>
        <taxon>Phaffomycetales</taxon>
        <taxon>Wickerhamomycetaceae</taxon>
        <taxon>Wickerhamomyces</taxon>
    </lineage>
</organism>
<accession>A0A1E3NYJ9</accession>
<dbReference type="OrthoDB" id="275227at2759"/>
<dbReference type="GO" id="GO:0003735">
    <property type="term" value="F:structural constituent of ribosome"/>
    <property type="evidence" value="ECO:0007669"/>
    <property type="project" value="EnsemblFungi"/>
</dbReference>
<sequence>MLSLRSKALQASRRFNSTSSVFKYYKTPEIPQIDVNAANGINGLFSKQGLQNAWYKRAEIYCDALDKEIAREGLAAHDPEVLVNQYAKSSSKLQLFNNASLLYNTEFAMSCLGGVRNEDSLPAKPDSKSLLSNPDISHEIPNQPIDETFQDWIKDSFGSVLEFKTLLLNSANAINGDGFTWLVARKTRKSLASQSSATKEEYDNLYVLNTYNAGTPNNSVRFGQLTQISEKLRKLSEQSEDKSMTFKPPASSILSLVDARNVAVYGNTEYKPILAIDASPKAYLYDYGVYGKKTYLEQVWKALDWDIITRRLPPRSENYTVEGRIGRGM</sequence>
<dbReference type="GeneID" id="30199331"/>
<dbReference type="PANTHER" id="PTHR43595">
    <property type="entry name" value="37S RIBOSOMAL PROTEIN S26, MITOCHONDRIAL"/>
    <property type="match status" value="1"/>
</dbReference>
<dbReference type="AlphaFoldDB" id="A0A1E3NYJ9"/>
<protein>
    <recommendedName>
        <fullName evidence="2">Manganese/iron superoxide dismutase C-terminal domain-containing protein</fullName>
    </recommendedName>
</protein>
<dbReference type="Gene3D" id="3.55.40.20">
    <property type="entry name" value="Iron/manganese superoxide dismutase, C-terminal domain"/>
    <property type="match status" value="1"/>
</dbReference>
<evidence type="ECO:0000256" key="1">
    <source>
        <dbReference type="ARBA" id="ARBA00037226"/>
    </source>
</evidence>
<dbReference type="EMBL" id="KV454212">
    <property type="protein sequence ID" value="ODQ58144.1"/>
    <property type="molecule type" value="Genomic_DNA"/>
</dbReference>
<dbReference type="Proteomes" id="UP000094112">
    <property type="component" value="Unassembled WGS sequence"/>
</dbReference>
<proteinExistence type="predicted"/>
<name>A0A1E3NYJ9_WICAA</name>